<keyword evidence="2" id="KW-1185">Reference proteome</keyword>
<name>A0AAV0AII4_PHAPC</name>
<dbReference type="EMBL" id="CALTRL010000450">
    <property type="protein sequence ID" value="CAH7668239.1"/>
    <property type="molecule type" value="Genomic_DNA"/>
</dbReference>
<proteinExistence type="predicted"/>
<comment type="caution">
    <text evidence="1">The sequence shown here is derived from an EMBL/GenBank/DDBJ whole genome shotgun (WGS) entry which is preliminary data.</text>
</comment>
<evidence type="ECO:0000313" key="1">
    <source>
        <dbReference type="EMBL" id="CAH7668239.1"/>
    </source>
</evidence>
<dbReference type="AlphaFoldDB" id="A0AAV0AII4"/>
<protein>
    <submittedName>
        <fullName evidence="1">Expressed protein</fullName>
    </submittedName>
</protein>
<sequence length="96" mass="10994">MVLILLAFSKAVLGFFFFLNEVSSLCSKILKLIITSAVQQFTFSLFSPFYKTISSWSFLKKAVGSKFLCINNKLNLFHSCFFNLFFSKKKIVVVVE</sequence>
<reference evidence="1" key="1">
    <citation type="submission" date="2022-06" db="EMBL/GenBank/DDBJ databases">
        <authorList>
            <consortium name="SYNGENTA / RWTH Aachen University"/>
        </authorList>
    </citation>
    <scope>NUCLEOTIDE SEQUENCE</scope>
</reference>
<evidence type="ECO:0000313" key="2">
    <source>
        <dbReference type="Proteomes" id="UP001153365"/>
    </source>
</evidence>
<accession>A0AAV0AII4</accession>
<organism evidence="1 2">
    <name type="scientific">Phakopsora pachyrhizi</name>
    <name type="common">Asian soybean rust disease fungus</name>
    <dbReference type="NCBI Taxonomy" id="170000"/>
    <lineage>
        <taxon>Eukaryota</taxon>
        <taxon>Fungi</taxon>
        <taxon>Dikarya</taxon>
        <taxon>Basidiomycota</taxon>
        <taxon>Pucciniomycotina</taxon>
        <taxon>Pucciniomycetes</taxon>
        <taxon>Pucciniales</taxon>
        <taxon>Phakopsoraceae</taxon>
        <taxon>Phakopsora</taxon>
    </lineage>
</organism>
<gene>
    <name evidence="1" type="ORF">PPACK8108_LOCUS2715</name>
</gene>
<dbReference type="Proteomes" id="UP001153365">
    <property type="component" value="Unassembled WGS sequence"/>
</dbReference>